<reference evidence="1 2" key="1">
    <citation type="submission" date="2019-06" db="EMBL/GenBank/DDBJ databases">
        <title>A chromosome-scale genome assembly of the European perch, Perca fluviatilis.</title>
        <authorList>
            <person name="Roques C."/>
            <person name="Zahm M."/>
            <person name="Cabau C."/>
            <person name="Klopp C."/>
            <person name="Bouchez O."/>
            <person name="Donnadieu C."/>
            <person name="Kuhl H."/>
            <person name="Gislard M."/>
            <person name="Guendouz S."/>
            <person name="Journot L."/>
            <person name="Haffray P."/>
            <person name="Bestin A."/>
            <person name="Morvezen R."/>
            <person name="Feron R."/>
            <person name="Wen M."/>
            <person name="Jouanno E."/>
            <person name="Herpin A."/>
            <person name="Schartl M."/>
            <person name="Postlethwait J."/>
            <person name="Schaerlinger B."/>
            <person name="Chardard D."/>
            <person name="Lecocq T."/>
            <person name="Poncet C."/>
            <person name="Jaffrelo L."/>
            <person name="Lampietro C."/>
            <person name="Guiguen Y."/>
        </authorList>
    </citation>
    <scope>NUCLEOTIDE SEQUENCE [LARGE SCALE GENOMIC DNA]</scope>
    <source>
        <tissue evidence="1">Blood</tissue>
    </source>
</reference>
<gene>
    <name evidence="1" type="ORF">PFLUV_G00056470</name>
</gene>
<keyword evidence="2" id="KW-1185">Reference proteome</keyword>
<name>A0A6A5FIX0_PERFL</name>
<evidence type="ECO:0000313" key="1">
    <source>
        <dbReference type="EMBL" id="KAF1390284.1"/>
    </source>
</evidence>
<evidence type="ECO:0000313" key="2">
    <source>
        <dbReference type="Proteomes" id="UP000465112"/>
    </source>
</evidence>
<proteinExistence type="predicted"/>
<protein>
    <submittedName>
        <fullName evidence="1">Uncharacterized protein</fullName>
    </submittedName>
</protein>
<sequence length="88" mass="9671">MGAESLVVDVRQSHKAKRLLPVLIQPPPLPPPPPPLPPPGLQHCSPLDSSCLDISNAAWRNLRIPRFEICGRQRILGGTDHRFIVNGD</sequence>
<organism evidence="1 2">
    <name type="scientific">Perca fluviatilis</name>
    <name type="common">European perch</name>
    <dbReference type="NCBI Taxonomy" id="8168"/>
    <lineage>
        <taxon>Eukaryota</taxon>
        <taxon>Metazoa</taxon>
        <taxon>Chordata</taxon>
        <taxon>Craniata</taxon>
        <taxon>Vertebrata</taxon>
        <taxon>Euteleostomi</taxon>
        <taxon>Actinopterygii</taxon>
        <taxon>Neopterygii</taxon>
        <taxon>Teleostei</taxon>
        <taxon>Neoteleostei</taxon>
        <taxon>Acanthomorphata</taxon>
        <taxon>Eupercaria</taxon>
        <taxon>Perciformes</taxon>
        <taxon>Percoidei</taxon>
        <taxon>Percidae</taxon>
        <taxon>Percinae</taxon>
        <taxon>Perca</taxon>
    </lineage>
</organism>
<comment type="caution">
    <text evidence="1">The sequence shown here is derived from an EMBL/GenBank/DDBJ whole genome shotgun (WGS) entry which is preliminary data.</text>
</comment>
<dbReference type="AlphaFoldDB" id="A0A6A5FIX0"/>
<dbReference type="Proteomes" id="UP000465112">
    <property type="component" value="Chromosome 5"/>
</dbReference>
<dbReference type="EMBL" id="VHII01000005">
    <property type="protein sequence ID" value="KAF1390284.1"/>
    <property type="molecule type" value="Genomic_DNA"/>
</dbReference>
<accession>A0A6A5FIX0</accession>